<organism evidence="2 3">
    <name type="scientific">Solanum bulbocastanum</name>
    <name type="common">Wild potato</name>
    <dbReference type="NCBI Taxonomy" id="147425"/>
    <lineage>
        <taxon>Eukaryota</taxon>
        <taxon>Viridiplantae</taxon>
        <taxon>Streptophyta</taxon>
        <taxon>Embryophyta</taxon>
        <taxon>Tracheophyta</taxon>
        <taxon>Spermatophyta</taxon>
        <taxon>Magnoliopsida</taxon>
        <taxon>eudicotyledons</taxon>
        <taxon>Gunneridae</taxon>
        <taxon>Pentapetalae</taxon>
        <taxon>asterids</taxon>
        <taxon>lamiids</taxon>
        <taxon>Solanales</taxon>
        <taxon>Solanaceae</taxon>
        <taxon>Solanoideae</taxon>
        <taxon>Solaneae</taxon>
        <taxon>Solanum</taxon>
    </lineage>
</organism>
<dbReference type="PANTHER" id="PTHR33491">
    <property type="entry name" value="OSJNBA0016N04.9 PROTEIN"/>
    <property type="match status" value="1"/>
</dbReference>
<evidence type="ECO:0000256" key="1">
    <source>
        <dbReference type="SAM" id="SignalP"/>
    </source>
</evidence>
<feature type="signal peptide" evidence="1">
    <location>
        <begin position="1"/>
        <end position="28"/>
    </location>
</feature>
<protein>
    <recommendedName>
        <fullName evidence="4">Wall-associated receptor kinase galacturonan-binding domain-containing protein</fullName>
    </recommendedName>
</protein>
<sequence>MISLFKIMKQKQFILVHFFLIILTLATAQTTINTTSSPTNTIIATITKGVNVTKPGCLKKCGNLTVPYPLGIGLGLGCTIDPSFEIGCNTLTESATLYIGH</sequence>
<evidence type="ECO:0000313" key="3">
    <source>
        <dbReference type="Proteomes" id="UP001371456"/>
    </source>
</evidence>
<evidence type="ECO:0000313" key="2">
    <source>
        <dbReference type="EMBL" id="KAK6779858.1"/>
    </source>
</evidence>
<dbReference type="EMBL" id="JBANQN010000009">
    <property type="protein sequence ID" value="KAK6779858.1"/>
    <property type="molecule type" value="Genomic_DNA"/>
</dbReference>
<dbReference type="Proteomes" id="UP001371456">
    <property type="component" value="Unassembled WGS sequence"/>
</dbReference>
<keyword evidence="1" id="KW-0732">Signal</keyword>
<feature type="chain" id="PRO_5042988174" description="Wall-associated receptor kinase galacturonan-binding domain-containing protein" evidence="1">
    <location>
        <begin position="29"/>
        <end position="101"/>
    </location>
</feature>
<reference evidence="2 3" key="1">
    <citation type="submission" date="2024-02" db="EMBL/GenBank/DDBJ databases">
        <title>de novo genome assembly of Solanum bulbocastanum strain 11H21.</title>
        <authorList>
            <person name="Hosaka A.J."/>
        </authorList>
    </citation>
    <scope>NUCLEOTIDE SEQUENCE [LARGE SCALE GENOMIC DNA]</scope>
    <source>
        <tissue evidence="2">Young leaves</tissue>
    </source>
</reference>
<proteinExistence type="predicted"/>
<name>A0AAN8T8N1_SOLBU</name>
<comment type="caution">
    <text evidence="2">The sequence shown here is derived from an EMBL/GenBank/DDBJ whole genome shotgun (WGS) entry which is preliminary data.</text>
</comment>
<keyword evidence="3" id="KW-1185">Reference proteome</keyword>
<gene>
    <name evidence="2" type="ORF">RDI58_022042</name>
</gene>
<accession>A0AAN8T8N1</accession>
<dbReference type="AlphaFoldDB" id="A0AAN8T8N1"/>
<evidence type="ECO:0008006" key="4">
    <source>
        <dbReference type="Google" id="ProtNLM"/>
    </source>
</evidence>